<dbReference type="InterPro" id="IPR055414">
    <property type="entry name" value="LRR_R13L4/SHOC2-like"/>
</dbReference>
<reference evidence="16" key="2">
    <citation type="submission" date="2025-08" db="UniProtKB">
        <authorList>
            <consortium name="RefSeq"/>
        </authorList>
    </citation>
    <scope>IDENTIFICATION</scope>
    <source>
        <tissue evidence="16">Leaf</tissue>
    </source>
</reference>
<name>A0A1S3UT42_VIGRR</name>
<keyword evidence="11" id="KW-0325">Glycoprotein</keyword>
<feature type="chain" id="PRO_5010266561" evidence="12">
    <location>
        <begin position="27"/>
        <end position="271"/>
    </location>
</feature>
<dbReference type="SUPFAM" id="SSF52058">
    <property type="entry name" value="L domain-like"/>
    <property type="match status" value="1"/>
</dbReference>
<evidence type="ECO:0000256" key="2">
    <source>
        <dbReference type="ARBA" id="ARBA00009592"/>
    </source>
</evidence>
<dbReference type="InterPro" id="IPR046956">
    <property type="entry name" value="RLP23-like"/>
</dbReference>
<dbReference type="PANTHER" id="PTHR48063:SF98">
    <property type="entry name" value="LRR RECEPTOR-LIKE SERINE_THREONINE-PROTEIN KINASE FLS2"/>
    <property type="match status" value="1"/>
</dbReference>
<reference evidence="15" key="1">
    <citation type="journal article" date="2014" name="Nat. Commun.">
        <title>Genome sequence of mungbean and insights into evolution within Vigna species.</title>
        <authorList>
            <person name="Kang Y.J."/>
            <person name="Kim S.K."/>
            <person name="Kim M.Y."/>
            <person name="Lestari P."/>
            <person name="Kim K.H."/>
            <person name="Ha B.K."/>
            <person name="Jun T.H."/>
            <person name="Hwang W.J."/>
            <person name="Lee T."/>
            <person name="Lee J."/>
            <person name="Shim S."/>
            <person name="Yoon M.Y."/>
            <person name="Jang Y.E."/>
            <person name="Han K.S."/>
            <person name="Taeprayoon P."/>
            <person name="Yoon N."/>
            <person name="Somta P."/>
            <person name="Tanya P."/>
            <person name="Kim K.S."/>
            <person name="Gwag J.G."/>
            <person name="Moon J.K."/>
            <person name="Lee Y.H."/>
            <person name="Park B.S."/>
            <person name="Bombarely A."/>
            <person name="Doyle J.J."/>
            <person name="Jackson S.A."/>
            <person name="Schafleitner R."/>
            <person name="Srinives P."/>
            <person name="Varshney R.K."/>
            <person name="Lee S.H."/>
        </authorList>
    </citation>
    <scope>NUCLEOTIDE SEQUENCE [LARGE SCALE GENOMIC DNA]</scope>
    <source>
        <strain evidence="15">cv. VC1973A</strain>
    </source>
</reference>
<evidence type="ECO:0000259" key="13">
    <source>
        <dbReference type="Pfam" id="PF08263"/>
    </source>
</evidence>
<dbReference type="GO" id="GO:0005886">
    <property type="term" value="C:plasma membrane"/>
    <property type="evidence" value="ECO:0007669"/>
    <property type="project" value="UniProtKB-SubCell"/>
</dbReference>
<dbReference type="Pfam" id="PF08263">
    <property type="entry name" value="LRRNT_2"/>
    <property type="match status" value="1"/>
</dbReference>
<gene>
    <name evidence="16" type="primary">LOC106768427</name>
</gene>
<protein>
    <submittedName>
        <fullName evidence="16">Receptor-like protein 12</fullName>
    </submittedName>
</protein>
<evidence type="ECO:0000259" key="14">
    <source>
        <dbReference type="Pfam" id="PF23598"/>
    </source>
</evidence>
<feature type="domain" description="Disease resistance R13L4/SHOC-2-like LRR" evidence="14">
    <location>
        <begin position="173"/>
        <end position="257"/>
    </location>
</feature>
<evidence type="ECO:0000256" key="5">
    <source>
        <dbReference type="ARBA" id="ARBA00022692"/>
    </source>
</evidence>
<feature type="domain" description="Leucine-rich repeat-containing N-terminal plant-type" evidence="13">
    <location>
        <begin position="34"/>
        <end position="71"/>
    </location>
</feature>
<dbReference type="AlphaFoldDB" id="A0A1S3UT42"/>
<comment type="subcellular location">
    <subcellularLocation>
        <location evidence="1">Cell membrane</location>
        <topology evidence="1">Single-pass type I membrane protein</topology>
    </subcellularLocation>
</comment>
<keyword evidence="8" id="KW-1133">Transmembrane helix</keyword>
<keyword evidence="7" id="KW-0677">Repeat</keyword>
<dbReference type="RefSeq" id="XP_014509074.1">
    <property type="nucleotide sequence ID" value="XM_014653588.2"/>
</dbReference>
<dbReference type="Pfam" id="PF23598">
    <property type="entry name" value="LRR_14"/>
    <property type="match status" value="1"/>
</dbReference>
<accession>A0A1S3UT42</accession>
<dbReference type="OrthoDB" id="1937783at2759"/>
<feature type="signal peptide" evidence="12">
    <location>
        <begin position="1"/>
        <end position="26"/>
    </location>
</feature>
<evidence type="ECO:0000256" key="8">
    <source>
        <dbReference type="ARBA" id="ARBA00022989"/>
    </source>
</evidence>
<keyword evidence="3" id="KW-1003">Cell membrane</keyword>
<comment type="similarity">
    <text evidence="2">Belongs to the RLP family.</text>
</comment>
<evidence type="ECO:0000313" key="15">
    <source>
        <dbReference type="Proteomes" id="UP000087766"/>
    </source>
</evidence>
<dbReference type="InterPro" id="IPR001611">
    <property type="entry name" value="Leu-rich_rpt"/>
</dbReference>
<keyword evidence="9" id="KW-0472">Membrane</keyword>
<dbReference type="STRING" id="3916.A0A1S3UT42"/>
<proteinExistence type="inferred from homology"/>
<dbReference type="SMART" id="SM00369">
    <property type="entry name" value="LRR_TYP"/>
    <property type="match status" value="4"/>
</dbReference>
<keyword evidence="6 12" id="KW-0732">Signal</keyword>
<dbReference type="InterPro" id="IPR013210">
    <property type="entry name" value="LRR_N_plant-typ"/>
</dbReference>
<dbReference type="InterPro" id="IPR003591">
    <property type="entry name" value="Leu-rich_rpt_typical-subtyp"/>
</dbReference>
<evidence type="ECO:0000256" key="6">
    <source>
        <dbReference type="ARBA" id="ARBA00022729"/>
    </source>
</evidence>
<organism evidence="15 16">
    <name type="scientific">Vigna radiata var. radiata</name>
    <name type="common">Mung bean</name>
    <name type="synonym">Phaseolus aureus</name>
    <dbReference type="NCBI Taxonomy" id="3916"/>
    <lineage>
        <taxon>Eukaryota</taxon>
        <taxon>Viridiplantae</taxon>
        <taxon>Streptophyta</taxon>
        <taxon>Embryophyta</taxon>
        <taxon>Tracheophyta</taxon>
        <taxon>Spermatophyta</taxon>
        <taxon>Magnoliopsida</taxon>
        <taxon>eudicotyledons</taxon>
        <taxon>Gunneridae</taxon>
        <taxon>Pentapetalae</taxon>
        <taxon>rosids</taxon>
        <taxon>fabids</taxon>
        <taxon>Fabales</taxon>
        <taxon>Fabaceae</taxon>
        <taxon>Papilionoideae</taxon>
        <taxon>50 kb inversion clade</taxon>
        <taxon>NPAAA clade</taxon>
        <taxon>indigoferoid/millettioid clade</taxon>
        <taxon>Phaseoleae</taxon>
        <taxon>Vigna</taxon>
    </lineage>
</organism>
<evidence type="ECO:0000256" key="9">
    <source>
        <dbReference type="ARBA" id="ARBA00023136"/>
    </source>
</evidence>
<dbReference type="PANTHER" id="PTHR48063">
    <property type="entry name" value="LRR RECEPTOR-LIKE KINASE"/>
    <property type="match status" value="1"/>
</dbReference>
<evidence type="ECO:0000256" key="10">
    <source>
        <dbReference type="ARBA" id="ARBA00023170"/>
    </source>
</evidence>
<keyword evidence="15" id="KW-1185">Reference proteome</keyword>
<evidence type="ECO:0000256" key="11">
    <source>
        <dbReference type="ARBA" id="ARBA00023180"/>
    </source>
</evidence>
<dbReference type="GeneID" id="106768427"/>
<keyword evidence="10" id="KW-0675">Receptor</keyword>
<keyword evidence="5" id="KW-0812">Transmembrane</keyword>
<dbReference type="FunFam" id="3.80.10.10:FF:000275">
    <property type="entry name" value="Leucine-rich repeat receptor-like protein kinase"/>
    <property type="match status" value="1"/>
</dbReference>
<dbReference type="Pfam" id="PF00560">
    <property type="entry name" value="LRR_1"/>
    <property type="match status" value="2"/>
</dbReference>
<keyword evidence="4" id="KW-0433">Leucine-rich repeat</keyword>
<evidence type="ECO:0000256" key="7">
    <source>
        <dbReference type="ARBA" id="ARBA00022737"/>
    </source>
</evidence>
<evidence type="ECO:0000256" key="1">
    <source>
        <dbReference type="ARBA" id="ARBA00004251"/>
    </source>
</evidence>
<evidence type="ECO:0000313" key="16">
    <source>
        <dbReference type="RefSeq" id="XP_014509074.1"/>
    </source>
</evidence>
<dbReference type="InterPro" id="IPR032675">
    <property type="entry name" value="LRR_dom_sf"/>
</dbReference>
<evidence type="ECO:0000256" key="3">
    <source>
        <dbReference type="ARBA" id="ARBA00022475"/>
    </source>
</evidence>
<dbReference type="Proteomes" id="UP000087766">
    <property type="component" value="Chromosome 1"/>
</dbReference>
<sequence>MSINNPVGFLRLMMFMLCVVSQVVNGEQQIRCLPKEREALLQFKAAIVDEYDMLSSWTTPHCCQWEGIRCSNLTSHIISLDLHGDIYGDGECMSGEIHKSLTELPQLQYLNLSSNSFPDTHIPEFLASLKNLKYLDLSRCSFGGRIPSQLGSLSHLKYLNLVDNSLNGSIPYQLGNLSQLQHLDLSRNCFEGNIPPELGKLSQLQHLDLRSNGFQGNIPPQLGMLSQLQHLDLSENLLEGNIPSQLGNLSQLHQLYLEGYYRNLKISDGGT</sequence>
<dbReference type="Gene3D" id="3.80.10.10">
    <property type="entry name" value="Ribonuclease Inhibitor"/>
    <property type="match status" value="2"/>
</dbReference>
<dbReference type="KEGG" id="vra:106768427"/>
<evidence type="ECO:0000256" key="4">
    <source>
        <dbReference type="ARBA" id="ARBA00022614"/>
    </source>
</evidence>
<evidence type="ECO:0000256" key="12">
    <source>
        <dbReference type="SAM" id="SignalP"/>
    </source>
</evidence>
<dbReference type="FunFam" id="3.80.10.10:FF:000383">
    <property type="entry name" value="Leucine-rich repeat receptor protein kinase EMS1"/>
    <property type="match status" value="1"/>
</dbReference>